<evidence type="ECO:0000256" key="2">
    <source>
        <dbReference type="SAM" id="SignalP"/>
    </source>
</evidence>
<evidence type="ECO:0000313" key="5">
    <source>
        <dbReference type="Proteomes" id="UP000484164"/>
    </source>
</evidence>
<dbReference type="Pfam" id="PF18962">
    <property type="entry name" value="Por_Secre_tail"/>
    <property type="match status" value="1"/>
</dbReference>
<sequence length="254" mass="27764">MKKLYTTFLALLIAGGVYAQCTPNGTYTSPGIYPPAGSSIKHDSIYVLPGASIGVNYSETINLVVPEDTTIMFGATTITADIDSMRVLQVNNMPAWLSYACNSRCSWVGGDNGCMNFSGLVPNSTNTYLMEAKLEVFANLGAFGQVSDTFSIWIEVSTGNSIGLATVQKSVPTIGPNPMSNRLQIVYTSARAESWSFELMDVTGRVVHNERGQFRTGNNRVSISRNNWPEGMYLYRFRVGDDLHTGRLIVRDGL</sequence>
<reference evidence="4 5" key="1">
    <citation type="submission" date="2019-10" db="EMBL/GenBank/DDBJ databases">
        <title>Genome sequence of Phaeocystidibacter marisrubri JCM30614 (type strain).</title>
        <authorList>
            <person name="Bowman J.P."/>
        </authorList>
    </citation>
    <scope>NUCLEOTIDE SEQUENCE [LARGE SCALE GENOMIC DNA]</scope>
    <source>
        <strain evidence="4 5">JCM 30614</strain>
    </source>
</reference>
<keyword evidence="5" id="KW-1185">Reference proteome</keyword>
<proteinExistence type="predicted"/>
<organism evidence="4 5">
    <name type="scientific">Phaeocystidibacter marisrubri</name>
    <dbReference type="NCBI Taxonomy" id="1577780"/>
    <lineage>
        <taxon>Bacteria</taxon>
        <taxon>Pseudomonadati</taxon>
        <taxon>Bacteroidota</taxon>
        <taxon>Flavobacteriia</taxon>
        <taxon>Flavobacteriales</taxon>
        <taxon>Phaeocystidibacteraceae</taxon>
        <taxon>Phaeocystidibacter</taxon>
    </lineage>
</organism>
<dbReference type="InterPro" id="IPR026444">
    <property type="entry name" value="Secre_tail"/>
</dbReference>
<protein>
    <submittedName>
        <fullName evidence="4">T9SS type A sorting domain-containing protein</fullName>
    </submittedName>
</protein>
<evidence type="ECO:0000313" key="4">
    <source>
        <dbReference type="EMBL" id="KAB2817341.1"/>
    </source>
</evidence>
<comment type="caution">
    <text evidence="4">The sequence shown here is derived from an EMBL/GenBank/DDBJ whole genome shotgun (WGS) entry which is preliminary data.</text>
</comment>
<name>A0A6L3ZHK8_9FLAO</name>
<evidence type="ECO:0000259" key="3">
    <source>
        <dbReference type="Pfam" id="PF18962"/>
    </source>
</evidence>
<dbReference type="Proteomes" id="UP000484164">
    <property type="component" value="Unassembled WGS sequence"/>
</dbReference>
<gene>
    <name evidence="4" type="ORF">F8C82_02815</name>
</gene>
<dbReference type="RefSeq" id="WP_151691912.1">
    <property type="nucleotide sequence ID" value="NZ_BMGX01000002.1"/>
</dbReference>
<accession>A0A6L3ZHK8</accession>
<feature type="signal peptide" evidence="2">
    <location>
        <begin position="1"/>
        <end position="19"/>
    </location>
</feature>
<dbReference type="NCBIfam" id="TIGR04183">
    <property type="entry name" value="Por_Secre_tail"/>
    <property type="match status" value="1"/>
</dbReference>
<feature type="domain" description="Secretion system C-terminal sorting" evidence="3">
    <location>
        <begin position="176"/>
        <end position="249"/>
    </location>
</feature>
<dbReference type="AlphaFoldDB" id="A0A6L3ZHK8"/>
<keyword evidence="1 2" id="KW-0732">Signal</keyword>
<evidence type="ECO:0000256" key="1">
    <source>
        <dbReference type="ARBA" id="ARBA00022729"/>
    </source>
</evidence>
<feature type="chain" id="PRO_5027080091" evidence="2">
    <location>
        <begin position="20"/>
        <end position="254"/>
    </location>
</feature>
<dbReference type="EMBL" id="WBVQ01000001">
    <property type="protein sequence ID" value="KAB2817341.1"/>
    <property type="molecule type" value="Genomic_DNA"/>
</dbReference>
<dbReference type="OrthoDB" id="629570at2"/>